<protein>
    <submittedName>
        <fullName evidence="1">Uncharacterized protein</fullName>
    </submittedName>
</protein>
<accession>A0A2W1BXB8</accession>
<dbReference type="Proteomes" id="UP000249218">
    <property type="component" value="Unassembled WGS sequence"/>
</dbReference>
<reference evidence="1 2" key="1">
    <citation type="journal article" date="2017" name="BMC Biol.">
        <title>Genomic innovations, transcriptional plasticity and gene loss underlying the evolution and divergence of two highly polyphagous and invasive Helicoverpa pest species.</title>
        <authorList>
            <person name="Pearce S.L."/>
            <person name="Clarke D.F."/>
            <person name="East P.D."/>
            <person name="Elfekih S."/>
            <person name="Gordon K.H."/>
            <person name="Jermiin L.S."/>
            <person name="McGaughran A."/>
            <person name="Oakeshott J.G."/>
            <person name="Papanikolaou A."/>
            <person name="Perera O.P."/>
            <person name="Rane R.V."/>
            <person name="Richards S."/>
            <person name="Tay W.T."/>
            <person name="Walsh T.K."/>
            <person name="Anderson A."/>
            <person name="Anderson C.J."/>
            <person name="Asgari S."/>
            <person name="Board P.G."/>
            <person name="Bretschneider A."/>
            <person name="Campbell P.M."/>
            <person name="Chertemps T."/>
            <person name="Christeller J.T."/>
            <person name="Coppin C.W."/>
            <person name="Downes S.J."/>
            <person name="Duan G."/>
            <person name="Farnsworth C.A."/>
            <person name="Good R.T."/>
            <person name="Han L.B."/>
            <person name="Han Y.C."/>
            <person name="Hatje K."/>
            <person name="Horne I."/>
            <person name="Huang Y.P."/>
            <person name="Hughes D.S."/>
            <person name="Jacquin-Joly E."/>
            <person name="James W."/>
            <person name="Jhangiani S."/>
            <person name="Kollmar M."/>
            <person name="Kuwar S.S."/>
            <person name="Li S."/>
            <person name="Liu N.Y."/>
            <person name="Maibeche M.T."/>
            <person name="Miller J.R."/>
            <person name="Montagne N."/>
            <person name="Perry T."/>
            <person name="Qu J."/>
            <person name="Song S.V."/>
            <person name="Sutton G.G."/>
            <person name="Vogel H."/>
            <person name="Walenz B.P."/>
            <person name="Xu W."/>
            <person name="Zhang H.J."/>
            <person name="Zou Z."/>
            <person name="Batterham P."/>
            <person name="Edwards O.R."/>
            <person name="Feyereisen R."/>
            <person name="Gibbs R.A."/>
            <person name="Heckel D.G."/>
            <person name="McGrath A."/>
            <person name="Robin C."/>
            <person name="Scherer S.E."/>
            <person name="Worley K.C."/>
            <person name="Wu Y.D."/>
        </authorList>
    </citation>
    <scope>NUCLEOTIDE SEQUENCE [LARGE SCALE GENOMIC DNA]</scope>
    <source>
        <strain evidence="1">Harm_GR_Male_#8</strain>
        <tissue evidence="1">Whole organism</tissue>
    </source>
</reference>
<keyword evidence="2" id="KW-1185">Reference proteome</keyword>
<dbReference type="EMBL" id="KZ149906">
    <property type="protein sequence ID" value="PZC78295.1"/>
    <property type="molecule type" value="Genomic_DNA"/>
</dbReference>
<evidence type="ECO:0000313" key="1">
    <source>
        <dbReference type="EMBL" id="PZC78295.1"/>
    </source>
</evidence>
<gene>
    <name evidence="1" type="primary">HaOG202300</name>
    <name evidence="1" type="ORF">B5X24_HaOG202300</name>
</gene>
<organism evidence="1 2">
    <name type="scientific">Helicoverpa armigera</name>
    <name type="common">Cotton bollworm</name>
    <name type="synonym">Heliothis armigera</name>
    <dbReference type="NCBI Taxonomy" id="29058"/>
    <lineage>
        <taxon>Eukaryota</taxon>
        <taxon>Metazoa</taxon>
        <taxon>Ecdysozoa</taxon>
        <taxon>Arthropoda</taxon>
        <taxon>Hexapoda</taxon>
        <taxon>Insecta</taxon>
        <taxon>Pterygota</taxon>
        <taxon>Neoptera</taxon>
        <taxon>Endopterygota</taxon>
        <taxon>Lepidoptera</taxon>
        <taxon>Glossata</taxon>
        <taxon>Ditrysia</taxon>
        <taxon>Noctuoidea</taxon>
        <taxon>Noctuidae</taxon>
        <taxon>Heliothinae</taxon>
        <taxon>Helicoverpa</taxon>
    </lineage>
</organism>
<dbReference type="AlphaFoldDB" id="A0A2W1BXB8"/>
<evidence type="ECO:0000313" key="2">
    <source>
        <dbReference type="Proteomes" id="UP000249218"/>
    </source>
</evidence>
<name>A0A2W1BXB8_HELAM</name>
<proteinExistence type="predicted"/>
<sequence length="70" mass="8076">MIPTRLLSSEVWTRHVVPAGTLLGLDGGRIYWKTRNIPFVYGMEVNIAWSQLPRDRYRFNSVGTHGRKCT</sequence>